<reference evidence="1" key="1">
    <citation type="submission" date="2022-04" db="EMBL/GenBank/DDBJ databases">
        <title>Jade perch genome.</title>
        <authorList>
            <person name="Chao B."/>
        </authorList>
    </citation>
    <scope>NUCLEOTIDE SEQUENCE</scope>
    <source>
        <strain evidence="1">CB-2022</strain>
    </source>
</reference>
<gene>
    <name evidence="1" type="ORF">L3Q82_007615</name>
</gene>
<organism evidence="1 2">
    <name type="scientific">Scortum barcoo</name>
    <name type="common">barcoo grunter</name>
    <dbReference type="NCBI Taxonomy" id="214431"/>
    <lineage>
        <taxon>Eukaryota</taxon>
        <taxon>Metazoa</taxon>
        <taxon>Chordata</taxon>
        <taxon>Craniata</taxon>
        <taxon>Vertebrata</taxon>
        <taxon>Euteleostomi</taxon>
        <taxon>Actinopterygii</taxon>
        <taxon>Neopterygii</taxon>
        <taxon>Teleostei</taxon>
        <taxon>Neoteleostei</taxon>
        <taxon>Acanthomorphata</taxon>
        <taxon>Eupercaria</taxon>
        <taxon>Centrarchiformes</taxon>
        <taxon>Terapontoidei</taxon>
        <taxon>Terapontidae</taxon>
        <taxon>Scortum</taxon>
    </lineage>
</organism>
<accession>A0ACB8WNT2</accession>
<dbReference type="Proteomes" id="UP000831701">
    <property type="component" value="Chromosome 7"/>
</dbReference>
<dbReference type="EMBL" id="CM041537">
    <property type="protein sequence ID" value="KAI3369381.1"/>
    <property type="molecule type" value="Genomic_DNA"/>
</dbReference>
<protein>
    <submittedName>
        <fullName evidence="1">Uncharacterized protein</fullName>
    </submittedName>
</protein>
<proteinExistence type="predicted"/>
<evidence type="ECO:0000313" key="2">
    <source>
        <dbReference type="Proteomes" id="UP000831701"/>
    </source>
</evidence>
<comment type="caution">
    <text evidence="1">The sequence shown here is derived from an EMBL/GenBank/DDBJ whole genome shotgun (WGS) entry which is preliminary data.</text>
</comment>
<evidence type="ECO:0000313" key="1">
    <source>
        <dbReference type="EMBL" id="KAI3369381.1"/>
    </source>
</evidence>
<sequence>MGAPLLELQPVMVFICTVCSQPYQVGSDGSCLNSTTDYLLDGSDLCCKKCPPAGKGHRRKKECSATTETECEPCPKGQYIESWNYSPNCFSCIKCKDAKGLEYGQNCSSTSRSKCVCKPGMYCIIGFADPHCEECSKYTKCKAGYGVTVPGTANSNVRCEKCASGTFSDTVSYKDPCQPHTNCHGKVVRHGNASSNAVCEPVISTIHTETMLPTTSAMMSASSVRSDLSTPLGLIDSTPSTSHPPSVSETVFSHSTKILPQSPVSDSVLAVITAVGIGFMLLFIFIILLCLRKLISKKDPAMFHPKVDANGNCESGDKMNQDYLGGTQMTTTSFAVTSPEQQHLLEKGEHRSDLSLSNNNTETLTRTDGCSSFESIGSLQSTMACQGPHSALSEPMTLRSNVEPVTPQPGVPAQPSSQASSQPSSQASCLPSSLPSSQPTSPQIVSPVTTSPHVKVNITFHIGNGSVGSQAVLPADMMQVDSKLRFGEEEESFSIPQQEAGKQLLIDYKAGIPRFPKIFSVNSHMALSLSLED</sequence>
<name>A0ACB8WNT2_9TELE</name>
<keyword evidence="2" id="KW-1185">Reference proteome</keyword>